<reference evidence="2 3" key="1">
    <citation type="submission" date="2019-03" db="EMBL/GenBank/DDBJ databases">
        <title>The genome sequence of Nitrosococcus wardiae strain D1FHST reveals the archetypal metabolic capacity of ammonia-oxidizing Gammaproteobacteria.</title>
        <authorList>
            <person name="Wang L."/>
            <person name="Lim C.K."/>
            <person name="Hanson T.E."/>
            <person name="Dang H."/>
            <person name="Klotz M.G."/>
        </authorList>
    </citation>
    <scope>NUCLEOTIDE SEQUENCE [LARGE SCALE GENOMIC DNA]</scope>
    <source>
        <strain evidence="2 3">D1FHS</strain>
    </source>
</reference>
<protein>
    <recommendedName>
        <fullName evidence="4">DUF3955 domain-containing protein</fullName>
    </recommendedName>
</protein>
<dbReference type="AlphaFoldDB" id="A0A4P7C376"/>
<keyword evidence="3" id="KW-1185">Reference proteome</keyword>
<gene>
    <name evidence="2" type="ORF">E3U44_13125</name>
</gene>
<proteinExistence type="predicted"/>
<feature type="transmembrane region" description="Helical" evidence="1">
    <location>
        <begin position="7"/>
        <end position="30"/>
    </location>
</feature>
<dbReference type="Proteomes" id="UP000294325">
    <property type="component" value="Chromosome"/>
</dbReference>
<evidence type="ECO:0000313" key="2">
    <source>
        <dbReference type="EMBL" id="QBQ55346.1"/>
    </source>
</evidence>
<dbReference type="RefSeq" id="WP_134358607.1">
    <property type="nucleotide sequence ID" value="NZ_CP038033.1"/>
</dbReference>
<dbReference type="KEGG" id="nwr:E3U44_13125"/>
<organism evidence="2 3">
    <name type="scientific">Nitrosococcus wardiae</name>
    <dbReference type="NCBI Taxonomy" id="1814290"/>
    <lineage>
        <taxon>Bacteria</taxon>
        <taxon>Pseudomonadati</taxon>
        <taxon>Pseudomonadota</taxon>
        <taxon>Gammaproteobacteria</taxon>
        <taxon>Chromatiales</taxon>
        <taxon>Chromatiaceae</taxon>
        <taxon>Nitrosococcus</taxon>
    </lineage>
</organism>
<evidence type="ECO:0000256" key="1">
    <source>
        <dbReference type="SAM" id="Phobius"/>
    </source>
</evidence>
<sequence length="73" mass="8091">MNRNKIGYILLGWFCIIGGMEGLLTGTTFGVGNLTTSSRDITFEDNPIEFILVIAFWLGFGSASIWSTLKKKE</sequence>
<dbReference type="EMBL" id="CP038033">
    <property type="protein sequence ID" value="QBQ55346.1"/>
    <property type="molecule type" value="Genomic_DNA"/>
</dbReference>
<dbReference type="OrthoDB" id="9870383at2"/>
<evidence type="ECO:0000313" key="3">
    <source>
        <dbReference type="Proteomes" id="UP000294325"/>
    </source>
</evidence>
<feature type="transmembrane region" description="Helical" evidence="1">
    <location>
        <begin position="50"/>
        <end position="69"/>
    </location>
</feature>
<evidence type="ECO:0008006" key="4">
    <source>
        <dbReference type="Google" id="ProtNLM"/>
    </source>
</evidence>
<name>A0A4P7C376_9GAMM</name>
<accession>A0A4P7C376</accession>
<keyword evidence="1" id="KW-1133">Transmembrane helix</keyword>
<keyword evidence="1" id="KW-0472">Membrane</keyword>
<keyword evidence="1" id="KW-0812">Transmembrane</keyword>